<evidence type="ECO:0000313" key="2">
    <source>
        <dbReference type="EMBL" id="WYJ95176.1"/>
    </source>
</evidence>
<organism evidence="1">
    <name type="scientific">Candidatus Enterococcus dunnyi</name>
    <dbReference type="NCBI Taxonomy" id="1834192"/>
    <lineage>
        <taxon>Bacteria</taxon>
        <taxon>Bacillati</taxon>
        <taxon>Bacillota</taxon>
        <taxon>Bacilli</taxon>
        <taxon>Lactobacillales</taxon>
        <taxon>Enterococcaceae</taxon>
        <taxon>Enterococcus</taxon>
    </lineage>
</organism>
<sequence length="184" mass="21641">MKIQIIGASGTGKSTLGQYIAEKELVKWIDTDRYIWQDDTFTKDYAIPERLKRYQNDRKLFKDFIASGSVFGWNPEGFMDRDLLVFLFLDEDLRMERLKKREIERGGDSALIFDENGEQTNEFIEWCKTYYNAQKPSDIGTYAEHRYQIEHSVSPVLKLNSDNSLETLHHLIIDAFHKQYKGRS</sequence>
<reference evidence="2" key="3">
    <citation type="submission" date="2024-03" db="EMBL/GenBank/DDBJ databases">
        <title>The Genome Sequence of Enterococcus sp. DIV0238c.</title>
        <authorList>
            <consortium name="The Broad Institute Genomics Platform"/>
            <consortium name="The Broad Institute Microbial Omics Core"/>
            <consortium name="The Broad Institute Genomic Center for Infectious Diseases"/>
            <person name="Earl A."/>
            <person name="Manson A."/>
            <person name="Gilmore M."/>
            <person name="Schwartman J."/>
            <person name="Shea T."/>
            <person name="Abouelleil A."/>
            <person name="Cao P."/>
            <person name="Chapman S."/>
            <person name="Cusick C."/>
            <person name="Young S."/>
            <person name="Neafsey D."/>
            <person name="Nusbaum C."/>
            <person name="Birren B."/>
        </authorList>
    </citation>
    <scope>NUCLEOTIDE SEQUENCE</scope>
    <source>
        <strain evidence="2">9D6_DIV0238</strain>
    </source>
</reference>
<dbReference type="OrthoDB" id="1201990at2"/>
<accession>A0A200JCS4</accession>
<proteinExistence type="predicted"/>
<dbReference type="AlphaFoldDB" id="A0A200JCS4"/>
<dbReference type="SUPFAM" id="SSF52540">
    <property type="entry name" value="P-loop containing nucleoside triphosphate hydrolases"/>
    <property type="match status" value="1"/>
</dbReference>
<dbReference type="RefSeq" id="WP_087639347.1">
    <property type="nucleotide sequence ID" value="NZ_CP147246.1"/>
</dbReference>
<keyword evidence="3" id="KW-1185">Reference proteome</keyword>
<dbReference type="PANTHER" id="PTHR37816:SF2">
    <property type="entry name" value="DNA TOPOLOGY MODULATION PROTEIN FLAR-RELATED PROTEIN"/>
    <property type="match status" value="1"/>
</dbReference>
<dbReference type="Proteomes" id="UP000196151">
    <property type="component" value="Chromosome"/>
</dbReference>
<evidence type="ECO:0008006" key="4">
    <source>
        <dbReference type="Google" id="ProtNLM"/>
    </source>
</evidence>
<dbReference type="InterPro" id="IPR027417">
    <property type="entry name" value="P-loop_NTPase"/>
</dbReference>
<protein>
    <recommendedName>
        <fullName evidence="4">Shikimate kinase</fullName>
    </recommendedName>
</protein>
<dbReference type="InterPro" id="IPR052922">
    <property type="entry name" value="Cytidylate_Kinase-2"/>
</dbReference>
<dbReference type="EMBL" id="CP147246">
    <property type="protein sequence ID" value="WYJ95176.1"/>
    <property type="molecule type" value="Genomic_DNA"/>
</dbReference>
<dbReference type="Gene3D" id="3.40.50.300">
    <property type="entry name" value="P-loop containing nucleotide triphosphate hydrolases"/>
    <property type="match status" value="1"/>
</dbReference>
<evidence type="ECO:0000313" key="3">
    <source>
        <dbReference type="Proteomes" id="UP000196151"/>
    </source>
</evidence>
<gene>
    <name evidence="1" type="ORF">A5889_000114</name>
    <name evidence="2" type="ORF">A5889_002724</name>
</gene>
<reference evidence="2" key="2">
    <citation type="submission" date="2017-05" db="EMBL/GenBank/DDBJ databases">
        <authorList>
            <consortium name="The Broad Institute Genomics Platform"/>
            <consortium name="The Broad Institute Genomic Center for Infectious Diseases"/>
            <person name="Earl A."/>
            <person name="Manson A."/>
            <person name="Schwartman J."/>
            <person name="Gilmore M."/>
            <person name="Abouelleil A."/>
            <person name="Cao P."/>
            <person name="Chapman S."/>
            <person name="Cusick C."/>
            <person name="Shea T."/>
            <person name="Young S."/>
            <person name="Neafsey D."/>
            <person name="Nusbaum C."/>
            <person name="Birren B."/>
        </authorList>
    </citation>
    <scope>NUCLEOTIDE SEQUENCE</scope>
    <source>
        <strain evidence="2">9D6_DIV0238</strain>
    </source>
</reference>
<evidence type="ECO:0000313" key="1">
    <source>
        <dbReference type="EMBL" id="OUZ34639.1"/>
    </source>
</evidence>
<name>A0A200JCS4_9ENTE</name>
<dbReference type="PANTHER" id="PTHR37816">
    <property type="entry name" value="YALI0E33011P"/>
    <property type="match status" value="1"/>
</dbReference>
<dbReference type="EMBL" id="NIBQ01000001">
    <property type="protein sequence ID" value="OUZ34639.1"/>
    <property type="molecule type" value="Genomic_DNA"/>
</dbReference>
<reference evidence="1" key="1">
    <citation type="submission" date="2017-05" db="EMBL/GenBank/DDBJ databases">
        <title>The Genome Sequence of Enterococcus sp. 9D6_DIV0238.</title>
        <authorList>
            <consortium name="The Broad Institute Genomics Platform"/>
            <consortium name="The Broad Institute Genomic Center for Infectious Diseases"/>
            <person name="Earl A."/>
            <person name="Manson A."/>
            <person name="Schwartman J."/>
            <person name="Gilmore M."/>
            <person name="Abouelleil A."/>
            <person name="Cao P."/>
            <person name="Chapman S."/>
            <person name="Cusick C."/>
            <person name="Shea T."/>
            <person name="Young S."/>
            <person name="Neafsey D."/>
            <person name="Nusbaum C."/>
            <person name="Birren B."/>
        </authorList>
    </citation>
    <scope>NUCLEOTIDE SEQUENCE [LARGE SCALE GENOMIC DNA]</scope>
    <source>
        <strain evidence="1">9D6_DIV0238</strain>
    </source>
</reference>